<organism evidence="1 2">
    <name type="scientific">Arthrobacter ginsengisoli</name>
    <dbReference type="NCBI Taxonomy" id="1356565"/>
    <lineage>
        <taxon>Bacteria</taxon>
        <taxon>Bacillati</taxon>
        <taxon>Actinomycetota</taxon>
        <taxon>Actinomycetes</taxon>
        <taxon>Micrococcales</taxon>
        <taxon>Micrococcaceae</taxon>
        <taxon>Arthrobacter</taxon>
    </lineage>
</organism>
<protein>
    <submittedName>
        <fullName evidence="1">ADP-ribose pyrophosphatase YjhB (NUDIX family)</fullName>
    </submittedName>
</protein>
<gene>
    <name evidence="1" type="ORF">J2X01_000062</name>
</gene>
<dbReference type="Gene3D" id="3.90.79.10">
    <property type="entry name" value="Nucleoside Triphosphate Pyrophosphohydrolase"/>
    <property type="match status" value="1"/>
</dbReference>
<dbReference type="RefSeq" id="WP_310049394.1">
    <property type="nucleotide sequence ID" value="NZ_JAVDVQ010000001.1"/>
</dbReference>
<keyword evidence="2" id="KW-1185">Reference proteome</keyword>
<dbReference type="SUPFAM" id="SSF55811">
    <property type="entry name" value="Nudix"/>
    <property type="match status" value="1"/>
</dbReference>
<proteinExistence type="predicted"/>
<sequence>MNTNLPQQPLVSIDTVALVLRDGHWSVILGIREFEPYAGQAALPGVLLRPMERLEEAALRALSTKVNVAEESVLFLMNTGAFDNPDRDPRGPTLSIAHVAVIDPEGEPEGVVHHLLTGNVELPFDHSAIVMSAAKAVLDALWINEPLTRALLGEKFSTADVARLMRELSVAALEGEPDTSNLGRELARKPCLAKAGAPAAPVGKGRPAAAWSWASA</sequence>
<evidence type="ECO:0000313" key="2">
    <source>
        <dbReference type="Proteomes" id="UP001252243"/>
    </source>
</evidence>
<comment type="caution">
    <text evidence="1">The sequence shown here is derived from an EMBL/GenBank/DDBJ whole genome shotgun (WGS) entry which is preliminary data.</text>
</comment>
<dbReference type="InterPro" id="IPR015797">
    <property type="entry name" value="NUDIX_hydrolase-like_dom_sf"/>
</dbReference>
<reference evidence="1 2" key="1">
    <citation type="submission" date="2023-07" db="EMBL/GenBank/DDBJ databases">
        <title>Sorghum-associated microbial communities from plants grown in Nebraska, USA.</title>
        <authorList>
            <person name="Schachtman D."/>
        </authorList>
    </citation>
    <scope>NUCLEOTIDE SEQUENCE [LARGE SCALE GENOMIC DNA]</scope>
    <source>
        <strain evidence="1 2">BE167</strain>
    </source>
</reference>
<evidence type="ECO:0000313" key="1">
    <source>
        <dbReference type="EMBL" id="MDR7080793.1"/>
    </source>
</evidence>
<dbReference type="Proteomes" id="UP001252243">
    <property type="component" value="Unassembled WGS sequence"/>
</dbReference>
<name>A0ABU1U6I2_9MICC</name>
<dbReference type="CDD" id="cd18873">
    <property type="entry name" value="NUDIX_NadM_like"/>
    <property type="match status" value="1"/>
</dbReference>
<dbReference type="EMBL" id="JAVDVQ010000001">
    <property type="protein sequence ID" value="MDR7080793.1"/>
    <property type="molecule type" value="Genomic_DNA"/>
</dbReference>
<accession>A0ABU1U6I2</accession>